<evidence type="ECO:0000259" key="9">
    <source>
        <dbReference type="PROSITE" id="PS50113"/>
    </source>
</evidence>
<dbReference type="SMART" id="SM00387">
    <property type="entry name" value="HATPase_c"/>
    <property type="match status" value="1"/>
</dbReference>
<evidence type="ECO:0000256" key="6">
    <source>
        <dbReference type="SAM" id="MobiDB-lite"/>
    </source>
</evidence>
<dbReference type="InterPro" id="IPR025751">
    <property type="entry name" value="RsbRD_N_dom"/>
</dbReference>
<dbReference type="Pfam" id="PF02518">
    <property type="entry name" value="HATPase_c"/>
    <property type="match status" value="1"/>
</dbReference>
<evidence type="ECO:0000256" key="1">
    <source>
        <dbReference type="ARBA" id="ARBA00000085"/>
    </source>
</evidence>
<reference evidence="11" key="1">
    <citation type="submission" date="2018-09" db="EMBL/GenBank/DDBJ databases">
        <authorList>
            <person name="Livingstone P.G."/>
            <person name="Whitworth D.E."/>
        </authorList>
    </citation>
    <scope>NUCLEOTIDE SEQUENCE [LARGE SCALE GENOMIC DNA]</scope>
    <source>
        <strain evidence="11">AB050A</strain>
    </source>
</reference>
<gene>
    <name evidence="10" type="ORF">D7W81_16740</name>
</gene>
<feature type="domain" description="Histidine kinase" evidence="7">
    <location>
        <begin position="547"/>
        <end position="763"/>
    </location>
</feature>
<dbReference type="InterPro" id="IPR013655">
    <property type="entry name" value="PAS_fold_3"/>
</dbReference>
<comment type="caution">
    <text evidence="10">The sequence shown here is derived from an EMBL/GenBank/DDBJ whole genome shotgun (WGS) entry which is preliminary data.</text>
</comment>
<keyword evidence="4" id="KW-0808">Transferase</keyword>
<feature type="domain" description="PAC" evidence="9">
    <location>
        <begin position="229"/>
        <end position="281"/>
    </location>
</feature>
<dbReference type="InterPro" id="IPR000014">
    <property type="entry name" value="PAS"/>
</dbReference>
<dbReference type="InterPro" id="IPR000700">
    <property type="entry name" value="PAS-assoc_C"/>
</dbReference>
<comment type="catalytic activity">
    <reaction evidence="1">
        <text>ATP + protein L-histidine = ADP + protein N-phospho-L-histidine.</text>
        <dbReference type="EC" id="2.7.13.3"/>
    </reaction>
</comment>
<dbReference type="Pfam" id="PF08448">
    <property type="entry name" value="PAS_4"/>
    <property type="match status" value="1"/>
</dbReference>
<dbReference type="InterPro" id="IPR001610">
    <property type="entry name" value="PAC"/>
</dbReference>
<dbReference type="NCBIfam" id="TIGR00229">
    <property type="entry name" value="sensory_box"/>
    <property type="match status" value="2"/>
</dbReference>
<proteinExistence type="predicted"/>
<dbReference type="Gene3D" id="1.10.287.130">
    <property type="match status" value="1"/>
</dbReference>
<feature type="domain" description="PAS" evidence="8">
    <location>
        <begin position="410"/>
        <end position="480"/>
    </location>
</feature>
<dbReference type="Proteomes" id="UP000267003">
    <property type="component" value="Unassembled WGS sequence"/>
</dbReference>
<evidence type="ECO:0000313" key="11">
    <source>
        <dbReference type="Proteomes" id="UP000267003"/>
    </source>
</evidence>
<dbReference type="Pfam" id="PF08447">
    <property type="entry name" value="PAS_3"/>
    <property type="match status" value="2"/>
</dbReference>
<keyword evidence="5" id="KW-0418">Kinase</keyword>
<dbReference type="PROSITE" id="PS50113">
    <property type="entry name" value="PAC"/>
    <property type="match status" value="2"/>
</dbReference>
<dbReference type="InterPro" id="IPR036097">
    <property type="entry name" value="HisK_dim/P_sf"/>
</dbReference>
<dbReference type="PANTHER" id="PTHR43304">
    <property type="entry name" value="PHYTOCHROME-LIKE PROTEIN CPH1"/>
    <property type="match status" value="1"/>
</dbReference>
<dbReference type="SMART" id="SM00086">
    <property type="entry name" value="PAC"/>
    <property type="match status" value="2"/>
</dbReference>
<dbReference type="InterPro" id="IPR003661">
    <property type="entry name" value="HisK_dim/P_dom"/>
</dbReference>
<protein>
    <recommendedName>
        <fullName evidence="2">histidine kinase</fullName>
        <ecNumber evidence="2">2.7.13.3</ecNumber>
    </recommendedName>
</protein>
<evidence type="ECO:0000256" key="4">
    <source>
        <dbReference type="ARBA" id="ARBA00022679"/>
    </source>
</evidence>
<dbReference type="PROSITE" id="PS50112">
    <property type="entry name" value="PAS"/>
    <property type="match status" value="2"/>
</dbReference>
<feature type="domain" description="PAC" evidence="9">
    <location>
        <begin position="483"/>
        <end position="536"/>
    </location>
</feature>
<accession>A0A3A8QA87</accession>
<dbReference type="InterPro" id="IPR035965">
    <property type="entry name" value="PAS-like_dom_sf"/>
</dbReference>
<dbReference type="FunFam" id="3.30.450.20:FF:000099">
    <property type="entry name" value="Sensory box sensor histidine kinase"/>
    <property type="match status" value="2"/>
</dbReference>
<evidence type="ECO:0000259" key="8">
    <source>
        <dbReference type="PROSITE" id="PS50112"/>
    </source>
</evidence>
<evidence type="ECO:0000256" key="2">
    <source>
        <dbReference type="ARBA" id="ARBA00012438"/>
    </source>
</evidence>
<dbReference type="SUPFAM" id="SSF47384">
    <property type="entry name" value="Homodimeric domain of signal transducing histidine kinase"/>
    <property type="match status" value="1"/>
</dbReference>
<dbReference type="EC" id="2.7.13.3" evidence="2"/>
<dbReference type="InterPro" id="IPR036890">
    <property type="entry name" value="HATPase_C_sf"/>
</dbReference>
<feature type="domain" description="PAS" evidence="8">
    <location>
        <begin position="155"/>
        <end position="226"/>
    </location>
</feature>
<dbReference type="CDD" id="cd00130">
    <property type="entry name" value="PAS"/>
    <property type="match status" value="2"/>
</dbReference>
<dbReference type="InterPro" id="IPR052162">
    <property type="entry name" value="Sensor_kinase/Photoreceptor"/>
</dbReference>
<dbReference type="AlphaFoldDB" id="A0A3A8QA87"/>
<organism evidence="10 11">
    <name type="scientific">Corallococcus aberystwythensis</name>
    <dbReference type="NCBI Taxonomy" id="2316722"/>
    <lineage>
        <taxon>Bacteria</taxon>
        <taxon>Pseudomonadati</taxon>
        <taxon>Myxococcota</taxon>
        <taxon>Myxococcia</taxon>
        <taxon>Myxococcales</taxon>
        <taxon>Cystobacterineae</taxon>
        <taxon>Myxococcaceae</taxon>
        <taxon>Corallococcus</taxon>
    </lineage>
</organism>
<dbReference type="RefSeq" id="WP_120556390.1">
    <property type="nucleotide sequence ID" value="NZ_RAWK01000091.1"/>
</dbReference>
<evidence type="ECO:0000256" key="5">
    <source>
        <dbReference type="ARBA" id="ARBA00022777"/>
    </source>
</evidence>
<dbReference type="InterPro" id="IPR013656">
    <property type="entry name" value="PAS_4"/>
</dbReference>
<dbReference type="InterPro" id="IPR004358">
    <property type="entry name" value="Sig_transdc_His_kin-like_C"/>
</dbReference>
<dbReference type="PROSITE" id="PS50109">
    <property type="entry name" value="HIS_KIN"/>
    <property type="match status" value="1"/>
</dbReference>
<feature type="region of interest" description="Disordered" evidence="6">
    <location>
        <begin position="1"/>
        <end position="20"/>
    </location>
</feature>
<dbReference type="Gene3D" id="3.30.565.10">
    <property type="entry name" value="Histidine kinase-like ATPase, C-terminal domain"/>
    <property type="match status" value="1"/>
</dbReference>
<keyword evidence="11" id="KW-1185">Reference proteome</keyword>
<sequence length="765" mass="86355">MMNGASSHEGGQRPRAATRLKAQRDTIIQCWTDRVRQAIPAASAQDEHHLKDSLPRFLERMTAALMVAPHQTAAENDLDTLAQAHGKQRSGLKEYSLQQMLREYQLLREVIFQVLEQDGPLLPPERDIILSLIEQGMAEAGAGYIRFVQSRERSIEEHFRSLMETIPHVVWLCASDGRIEFVSRQWTEWTGRPSGAEGGGPSFTQALHPDDVPALAETVRQARESRGPLRLSYRVKRRDGTFRWCEARGNPVFNDDGHLRGWIGTTTDVDDQRSTDDALKAVRLELQEVFMQAPAPMVVMSGPEHRFTLVNPLYERLVNQDVLGVPLRTAFPGEQARILPIVKQVYETGQPYTWPELPVTLPDAQGVPRQHYLNASYTPLKDTQGIPRAVSCLMVDVTEQVEGRRHIEQSEARFRQIANALPQIVWTANADFFVDWYNDWWFQYLGLPRSTRWDDVDTQPMHPEDAERTRLKVQEALATGSDFLMEQRFRRGSDGQYRWHLVRGVAIRDAEGRVVGWIGANTDIHDQKTATARLEEERDLRERFVATLTHDLRTPLTAAKLNAQMLARKGDDPTALFKLAARISENLDRADQMIRDLLDANRIRAGEGITLDLSSELDLGALARETLEELALVHGGRFVLNAPQPLAGHWSRDGMRRILENLCGNAIKYGAHDRPVTVSLTEAGPDAVALRVHNWGNPIPPEHQRALFQQYRRLESAEVRAQKGWGLGLTLVEGLAQAHRGSVTLESTPETGTTFTVTVARDPRR</sequence>
<dbReference type="PRINTS" id="PR00344">
    <property type="entry name" value="BCTRLSENSOR"/>
</dbReference>
<dbReference type="CDD" id="cd00082">
    <property type="entry name" value="HisKA"/>
    <property type="match status" value="1"/>
</dbReference>
<evidence type="ECO:0000259" key="7">
    <source>
        <dbReference type="PROSITE" id="PS50109"/>
    </source>
</evidence>
<dbReference type="GO" id="GO:0000155">
    <property type="term" value="F:phosphorelay sensor kinase activity"/>
    <property type="evidence" value="ECO:0007669"/>
    <property type="project" value="InterPro"/>
</dbReference>
<dbReference type="Pfam" id="PF14361">
    <property type="entry name" value="RsbRD_N"/>
    <property type="match status" value="1"/>
</dbReference>
<dbReference type="SUPFAM" id="SSF55785">
    <property type="entry name" value="PYP-like sensor domain (PAS domain)"/>
    <property type="match status" value="3"/>
</dbReference>
<dbReference type="PANTHER" id="PTHR43304:SF1">
    <property type="entry name" value="PAC DOMAIN-CONTAINING PROTEIN"/>
    <property type="match status" value="1"/>
</dbReference>
<dbReference type="SMART" id="SM00388">
    <property type="entry name" value="HisKA"/>
    <property type="match status" value="1"/>
</dbReference>
<name>A0A3A8QA87_9BACT</name>
<dbReference type="SMART" id="SM00091">
    <property type="entry name" value="PAS"/>
    <property type="match status" value="3"/>
</dbReference>
<keyword evidence="3" id="KW-0597">Phosphoprotein</keyword>
<evidence type="ECO:0000256" key="3">
    <source>
        <dbReference type="ARBA" id="ARBA00022553"/>
    </source>
</evidence>
<dbReference type="SUPFAM" id="SSF55874">
    <property type="entry name" value="ATPase domain of HSP90 chaperone/DNA topoisomerase II/histidine kinase"/>
    <property type="match status" value="1"/>
</dbReference>
<dbReference type="Gene3D" id="3.30.450.20">
    <property type="entry name" value="PAS domain"/>
    <property type="match status" value="3"/>
</dbReference>
<evidence type="ECO:0000313" key="10">
    <source>
        <dbReference type="EMBL" id="RKH65567.1"/>
    </source>
</evidence>
<dbReference type="EMBL" id="RAWK01000091">
    <property type="protein sequence ID" value="RKH65567.1"/>
    <property type="molecule type" value="Genomic_DNA"/>
</dbReference>
<dbReference type="InterPro" id="IPR003594">
    <property type="entry name" value="HATPase_dom"/>
</dbReference>
<dbReference type="Pfam" id="PF00512">
    <property type="entry name" value="HisKA"/>
    <property type="match status" value="1"/>
</dbReference>
<dbReference type="OrthoDB" id="5522855at2"/>
<dbReference type="InterPro" id="IPR005467">
    <property type="entry name" value="His_kinase_dom"/>
</dbReference>